<keyword evidence="4" id="KW-1185">Reference proteome</keyword>
<dbReference type="PROSITE" id="PS51450">
    <property type="entry name" value="LRR"/>
    <property type="match status" value="1"/>
</dbReference>
<keyword evidence="1 2" id="KW-0732">Signal</keyword>
<dbReference type="Proteomes" id="UP000677054">
    <property type="component" value="Unassembled WGS sequence"/>
</dbReference>
<dbReference type="EMBL" id="LR904135">
    <property type="protein sequence ID" value="CAD7252604.1"/>
    <property type="molecule type" value="Genomic_DNA"/>
</dbReference>
<dbReference type="PANTHER" id="PTHR24373">
    <property type="entry name" value="SLIT RELATED LEUCINE-RICH REPEAT NEURONAL PROTEIN"/>
    <property type="match status" value="1"/>
</dbReference>
<dbReference type="Pfam" id="PF00560">
    <property type="entry name" value="LRR_1"/>
    <property type="match status" value="1"/>
</dbReference>
<gene>
    <name evidence="3" type="ORF">DSTB1V02_LOCUS12362</name>
</gene>
<dbReference type="PANTHER" id="PTHR24373:SF275">
    <property type="entry name" value="TIR DOMAIN-CONTAINING PROTEIN"/>
    <property type="match status" value="1"/>
</dbReference>
<reference evidence="3" key="1">
    <citation type="submission" date="2020-11" db="EMBL/GenBank/DDBJ databases">
        <authorList>
            <person name="Tran Van P."/>
        </authorList>
    </citation>
    <scope>NUCLEOTIDE SEQUENCE</scope>
</reference>
<feature type="signal peptide" evidence="2">
    <location>
        <begin position="1"/>
        <end position="22"/>
    </location>
</feature>
<evidence type="ECO:0000256" key="1">
    <source>
        <dbReference type="ARBA" id="ARBA00022729"/>
    </source>
</evidence>
<dbReference type="InterPro" id="IPR032675">
    <property type="entry name" value="LRR_dom_sf"/>
</dbReference>
<dbReference type="AlphaFoldDB" id="A0A7R9AEK4"/>
<dbReference type="SUPFAM" id="SSF52058">
    <property type="entry name" value="L domain-like"/>
    <property type="match status" value="1"/>
</dbReference>
<dbReference type="EMBL" id="CAJPEV010004618">
    <property type="protein sequence ID" value="CAG0902078.1"/>
    <property type="molecule type" value="Genomic_DNA"/>
</dbReference>
<dbReference type="InterPro" id="IPR001611">
    <property type="entry name" value="Leu-rich_rpt"/>
</dbReference>
<feature type="chain" id="PRO_5036209846" evidence="2">
    <location>
        <begin position="23"/>
        <end position="313"/>
    </location>
</feature>
<sequence>MQGLIVLLFFSPFTSFVPWVSGQFPCPDPEDISPCTCDHYTEWNENDIHVDCSSATTSEIFSIFNDVPWLSKLTGFNMWYNRAVTELSEGIFGDVTFESITITGASNLTAVHESVLLASKDSLELATCVYCSLEDFPWDVLPQMVALKVVGLEGNDLMTIPGLQSPTLEHLDLSYNRISALEGEWFLPSLRIFYLINSPVAELPDGFLTSLESLESFSCAGCQLGPTLPSGKLVFHSQALKDVTLSGNGIVALEGEAISGHRSNSRISLSNNLITEVAEEVFRPIVEVFVSGDGHLGLSGEFHASSLVLSKLT</sequence>
<evidence type="ECO:0000256" key="2">
    <source>
        <dbReference type="SAM" id="SignalP"/>
    </source>
</evidence>
<protein>
    <submittedName>
        <fullName evidence="3">Uncharacterized protein</fullName>
    </submittedName>
</protein>
<evidence type="ECO:0000313" key="4">
    <source>
        <dbReference type="Proteomes" id="UP000677054"/>
    </source>
</evidence>
<name>A0A7R9AEK4_9CRUS</name>
<evidence type="ECO:0000313" key="3">
    <source>
        <dbReference type="EMBL" id="CAD7252604.1"/>
    </source>
</evidence>
<dbReference type="InterPro" id="IPR050328">
    <property type="entry name" value="Dev_Immune_Receptor"/>
</dbReference>
<organism evidence="3">
    <name type="scientific">Darwinula stevensoni</name>
    <dbReference type="NCBI Taxonomy" id="69355"/>
    <lineage>
        <taxon>Eukaryota</taxon>
        <taxon>Metazoa</taxon>
        <taxon>Ecdysozoa</taxon>
        <taxon>Arthropoda</taxon>
        <taxon>Crustacea</taxon>
        <taxon>Oligostraca</taxon>
        <taxon>Ostracoda</taxon>
        <taxon>Podocopa</taxon>
        <taxon>Podocopida</taxon>
        <taxon>Darwinulocopina</taxon>
        <taxon>Darwinuloidea</taxon>
        <taxon>Darwinulidae</taxon>
        <taxon>Darwinula</taxon>
    </lineage>
</organism>
<proteinExistence type="predicted"/>
<accession>A0A7R9AEK4</accession>
<dbReference type="Gene3D" id="3.80.10.10">
    <property type="entry name" value="Ribonuclease Inhibitor"/>
    <property type="match status" value="1"/>
</dbReference>